<accession>A0A022RND9</accession>
<keyword evidence="3" id="KW-1185">Reference proteome</keyword>
<name>A0A022RND9_ERYGU</name>
<evidence type="ECO:0000313" key="3">
    <source>
        <dbReference type="Proteomes" id="UP000030748"/>
    </source>
</evidence>
<organism evidence="2 3">
    <name type="scientific">Erythranthe guttata</name>
    <name type="common">Yellow monkey flower</name>
    <name type="synonym">Mimulus guttatus</name>
    <dbReference type="NCBI Taxonomy" id="4155"/>
    <lineage>
        <taxon>Eukaryota</taxon>
        <taxon>Viridiplantae</taxon>
        <taxon>Streptophyta</taxon>
        <taxon>Embryophyta</taxon>
        <taxon>Tracheophyta</taxon>
        <taxon>Spermatophyta</taxon>
        <taxon>Magnoliopsida</taxon>
        <taxon>eudicotyledons</taxon>
        <taxon>Gunneridae</taxon>
        <taxon>Pentapetalae</taxon>
        <taxon>asterids</taxon>
        <taxon>lamiids</taxon>
        <taxon>Lamiales</taxon>
        <taxon>Phrymaceae</taxon>
        <taxon>Erythranthe</taxon>
    </lineage>
</organism>
<dbReference type="eggNOG" id="ENOG502S9UR">
    <property type="taxonomic scope" value="Eukaryota"/>
</dbReference>
<reference evidence="2 3" key="1">
    <citation type="journal article" date="2013" name="Proc. Natl. Acad. Sci. U.S.A.">
        <title>Fine-scale variation in meiotic recombination in Mimulus inferred from population shotgun sequencing.</title>
        <authorList>
            <person name="Hellsten U."/>
            <person name="Wright K.M."/>
            <person name="Jenkins J."/>
            <person name="Shu S."/>
            <person name="Yuan Y."/>
            <person name="Wessler S.R."/>
            <person name="Schmutz J."/>
            <person name="Willis J.H."/>
            <person name="Rokhsar D.S."/>
        </authorList>
    </citation>
    <scope>NUCLEOTIDE SEQUENCE [LARGE SCALE GENOMIC DNA]</scope>
    <source>
        <strain evidence="3">cv. DUN x IM62</strain>
    </source>
</reference>
<sequence length="151" mass="16602">MVRPLPEITTLHMQKLRFLPAPVTFFIALAAVFSLFTMASFLCGSHGENKNHRKTVRLGGGGGGNKTAAVVEKIKGRLSGGKAVLMAARMISWRKVQDEREDVGEEFGVDCGEEDENDAVWKKGIMKGEKCRPLDFSGKILYDCDGNLLQD</sequence>
<dbReference type="PANTHER" id="PTHR33237:SF31">
    <property type="entry name" value="F2P16.13 PROTEIN"/>
    <property type="match status" value="1"/>
</dbReference>
<dbReference type="EMBL" id="KI630330">
    <property type="protein sequence ID" value="EYU41328.1"/>
    <property type="molecule type" value="Genomic_DNA"/>
</dbReference>
<keyword evidence="1" id="KW-0472">Membrane</keyword>
<feature type="transmembrane region" description="Helical" evidence="1">
    <location>
        <begin position="23"/>
        <end position="44"/>
    </location>
</feature>
<dbReference type="AlphaFoldDB" id="A0A022RND9"/>
<keyword evidence="1" id="KW-1133">Transmembrane helix</keyword>
<dbReference type="STRING" id="4155.A0A022RND9"/>
<dbReference type="PANTHER" id="PTHR33237">
    <property type="entry name" value="F2P16.13 PROTEIN-RELATED"/>
    <property type="match status" value="1"/>
</dbReference>
<keyword evidence="1" id="KW-0812">Transmembrane</keyword>
<dbReference type="Proteomes" id="UP000030748">
    <property type="component" value="Unassembled WGS sequence"/>
</dbReference>
<evidence type="ECO:0000313" key="2">
    <source>
        <dbReference type="EMBL" id="EYU41328.1"/>
    </source>
</evidence>
<protein>
    <submittedName>
        <fullName evidence="2">Uncharacterized protein</fullName>
    </submittedName>
</protein>
<gene>
    <name evidence="2" type="ORF">MIMGU_mgv1a015621mg</name>
</gene>
<proteinExistence type="predicted"/>
<evidence type="ECO:0000256" key="1">
    <source>
        <dbReference type="SAM" id="Phobius"/>
    </source>
</evidence>
<dbReference type="PhylomeDB" id="A0A022RND9"/>